<evidence type="ECO:0000313" key="2">
    <source>
        <dbReference type="EMBL" id="KAL0488279.1"/>
    </source>
</evidence>
<reference evidence="2 3" key="1">
    <citation type="submission" date="2024-03" db="EMBL/GenBank/DDBJ databases">
        <title>The Acrasis kona genome and developmental transcriptomes reveal deep origins of eukaryotic multicellular pathways.</title>
        <authorList>
            <person name="Sheikh S."/>
            <person name="Fu C.-J."/>
            <person name="Brown M.W."/>
            <person name="Baldauf S.L."/>
        </authorList>
    </citation>
    <scope>NUCLEOTIDE SEQUENCE [LARGE SCALE GENOMIC DNA]</scope>
    <source>
        <strain evidence="2 3">ATCC MYA-3509</strain>
    </source>
</reference>
<sequence length="212" mass="24639">MLDEKKYGEPVHALVPIMSFIRRSFHKECADIEDIMAFSNYFHQKPITLWSHFIFTIPFTLGILLSLEGLVGLVFNYSWLVHLGLVWWIFCTMFALSVDVRSTWVLSIQMLVTYILSLYITSKYPIGTASLVLCSFAILFFDGIVLLGLGHYATEKSTPAFSPFEAVLITPYYVSLRTVYMDLLGYKPEWKKEILKRSTSERWEKYVRARFD</sequence>
<protein>
    <submittedName>
        <fullName evidence="2">Uncharacterized protein</fullName>
    </submittedName>
</protein>
<evidence type="ECO:0000256" key="1">
    <source>
        <dbReference type="SAM" id="Phobius"/>
    </source>
</evidence>
<accession>A0AAW2ZHX5</accession>
<keyword evidence="1" id="KW-0812">Transmembrane</keyword>
<feature type="transmembrane region" description="Helical" evidence="1">
    <location>
        <begin position="126"/>
        <end position="149"/>
    </location>
</feature>
<proteinExistence type="predicted"/>
<evidence type="ECO:0000313" key="3">
    <source>
        <dbReference type="Proteomes" id="UP001431209"/>
    </source>
</evidence>
<feature type="transmembrane region" description="Helical" evidence="1">
    <location>
        <begin position="79"/>
        <end position="96"/>
    </location>
</feature>
<name>A0AAW2ZHX5_9EUKA</name>
<dbReference type="AlphaFoldDB" id="A0AAW2ZHX5"/>
<keyword evidence="1" id="KW-1133">Transmembrane helix</keyword>
<dbReference type="Proteomes" id="UP001431209">
    <property type="component" value="Unassembled WGS sequence"/>
</dbReference>
<feature type="transmembrane region" description="Helical" evidence="1">
    <location>
        <begin position="103"/>
        <end position="120"/>
    </location>
</feature>
<comment type="caution">
    <text evidence="2">The sequence shown here is derived from an EMBL/GenBank/DDBJ whole genome shotgun (WGS) entry which is preliminary data.</text>
</comment>
<feature type="transmembrane region" description="Helical" evidence="1">
    <location>
        <begin position="47"/>
        <end position="67"/>
    </location>
</feature>
<keyword evidence="1" id="KW-0472">Membrane</keyword>
<keyword evidence="3" id="KW-1185">Reference proteome</keyword>
<gene>
    <name evidence="2" type="ORF">AKO1_015494</name>
</gene>
<dbReference type="EMBL" id="JAOPGA020001424">
    <property type="protein sequence ID" value="KAL0488279.1"/>
    <property type="molecule type" value="Genomic_DNA"/>
</dbReference>
<organism evidence="2 3">
    <name type="scientific">Acrasis kona</name>
    <dbReference type="NCBI Taxonomy" id="1008807"/>
    <lineage>
        <taxon>Eukaryota</taxon>
        <taxon>Discoba</taxon>
        <taxon>Heterolobosea</taxon>
        <taxon>Tetramitia</taxon>
        <taxon>Eutetramitia</taxon>
        <taxon>Acrasidae</taxon>
        <taxon>Acrasis</taxon>
    </lineage>
</organism>